<gene>
    <name evidence="1" type="ORF">RO3G_06929</name>
</gene>
<dbReference type="VEuPathDB" id="FungiDB:RO3G_06929"/>
<dbReference type="Proteomes" id="UP000009138">
    <property type="component" value="Unassembled WGS sequence"/>
</dbReference>
<keyword evidence="2" id="KW-1185">Reference proteome</keyword>
<dbReference type="GeneID" id="93613900"/>
<dbReference type="EMBL" id="CH476736">
    <property type="protein sequence ID" value="EIE82224.1"/>
    <property type="molecule type" value="Genomic_DNA"/>
</dbReference>
<dbReference type="RefSeq" id="XP_067517620.1">
    <property type="nucleotide sequence ID" value="XM_067661519.1"/>
</dbReference>
<reference evidence="1 2" key="1">
    <citation type="journal article" date="2009" name="PLoS Genet.">
        <title>Genomic analysis of the basal lineage fungus Rhizopus oryzae reveals a whole-genome duplication.</title>
        <authorList>
            <person name="Ma L.-J."/>
            <person name="Ibrahim A.S."/>
            <person name="Skory C."/>
            <person name="Grabherr M.G."/>
            <person name="Burger G."/>
            <person name="Butler M."/>
            <person name="Elias M."/>
            <person name="Idnurm A."/>
            <person name="Lang B.F."/>
            <person name="Sone T."/>
            <person name="Abe A."/>
            <person name="Calvo S.E."/>
            <person name="Corrochano L.M."/>
            <person name="Engels R."/>
            <person name="Fu J."/>
            <person name="Hansberg W."/>
            <person name="Kim J.-M."/>
            <person name="Kodira C.D."/>
            <person name="Koehrsen M.J."/>
            <person name="Liu B."/>
            <person name="Miranda-Saavedra D."/>
            <person name="O'Leary S."/>
            <person name="Ortiz-Castellanos L."/>
            <person name="Poulter R."/>
            <person name="Rodriguez-Romero J."/>
            <person name="Ruiz-Herrera J."/>
            <person name="Shen Y.-Q."/>
            <person name="Zeng Q."/>
            <person name="Galagan J."/>
            <person name="Birren B.W."/>
            <person name="Cuomo C.A."/>
            <person name="Wickes B.L."/>
        </authorList>
    </citation>
    <scope>NUCLEOTIDE SEQUENCE [LARGE SCALE GENOMIC DNA]</scope>
    <source>
        <strain evidence="2">RA 99-880 / ATCC MYA-4621 / FGSC 9543 / NRRL 43880</strain>
    </source>
</reference>
<sequence>MICFLRLKEVSKIEFFLSLAAGERRQEPRTLNTKISGWRPFMLPENMEGLSIIE</sequence>
<protein>
    <submittedName>
        <fullName evidence="1">Uncharacterized protein</fullName>
    </submittedName>
</protein>
<evidence type="ECO:0000313" key="1">
    <source>
        <dbReference type="EMBL" id="EIE82224.1"/>
    </source>
</evidence>
<proteinExistence type="predicted"/>
<dbReference type="InParanoid" id="I1C194"/>
<name>I1C194_RHIO9</name>
<dbReference type="AlphaFoldDB" id="I1C194"/>
<organism evidence="1 2">
    <name type="scientific">Rhizopus delemar (strain RA 99-880 / ATCC MYA-4621 / FGSC 9543 / NRRL 43880)</name>
    <name type="common">Mucormycosis agent</name>
    <name type="synonym">Rhizopus arrhizus var. delemar</name>
    <dbReference type="NCBI Taxonomy" id="246409"/>
    <lineage>
        <taxon>Eukaryota</taxon>
        <taxon>Fungi</taxon>
        <taxon>Fungi incertae sedis</taxon>
        <taxon>Mucoromycota</taxon>
        <taxon>Mucoromycotina</taxon>
        <taxon>Mucoromycetes</taxon>
        <taxon>Mucorales</taxon>
        <taxon>Mucorineae</taxon>
        <taxon>Rhizopodaceae</taxon>
        <taxon>Rhizopus</taxon>
    </lineage>
</organism>
<accession>I1C194</accession>
<evidence type="ECO:0000313" key="2">
    <source>
        <dbReference type="Proteomes" id="UP000009138"/>
    </source>
</evidence>